<name>A0A8H4P2R5_9HYPO</name>
<keyword evidence="3" id="KW-1185">Reference proteome</keyword>
<accession>A0A8H4P2R5</accession>
<keyword evidence="1" id="KW-0472">Membrane</keyword>
<keyword evidence="1" id="KW-0812">Transmembrane</keyword>
<keyword evidence="1" id="KW-1133">Transmembrane helix</keyword>
<evidence type="ECO:0000313" key="3">
    <source>
        <dbReference type="Proteomes" id="UP000554235"/>
    </source>
</evidence>
<sequence>MYKTSTYMEDTQSFDELRQHRRWFRIGYGGLALLFTWNLLLSVGLLSPSRGYTPLAEPIGPFLPRQNVSAEVTGMPINLEQEGTALSLDTRDTKDIQARQDEPVPGRFDEHTRLGLKALAVANLGFSLWGVADDCRDFSEGEGVKSGVRCVFGAVSTAIGVAVGVHGIVLIGGRIYDTGVVLFNDAVKRDIEDALSSGFNTQVRHIADWDGYMPYDIGKREVVEPVPVFGMTINDKDMHLSIMPGENNSTRIRIGHGPGPDTQSNRRLRPRNEKYNKQIFESGGLDFVVESDLTGFNDDDLQFEPTSQQDFDWIYEQVECYLTLQKFGSFLSPDPIAIMGNLNSIGGIYFQVLNDKEPMTMARGKIAAFSSTVKSMIDEMGDGFENGDFNDLCTAK</sequence>
<dbReference type="EMBL" id="JAADYS010003545">
    <property type="protein sequence ID" value="KAF4446312.1"/>
    <property type="molecule type" value="Genomic_DNA"/>
</dbReference>
<organism evidence="2 3">
    <name type="scientific">Fusarium albosuccineum</name>
    <dbReference type="NCBI Taxonomy" id="1237068"/>
    <lineage>
        <taxon>Eukaryota</taxon>
        <taxon>Fungi</taxon>
        <taxon>Dikarya</taxon>
        <taxon>Ascomycota</taxon>
        <taxon>Pezizomycotina</taxon>
        <taxon>Sordariomycetes</taxon>
        <taxon>Hypocreomycetidae</taxon>
        <taxon>Hypocreales</taxon>
        <taxon>Nectriaceae</taxon>
        <taxon>Fusarium</taxon>
        <taxon>Fusarium decemcellulare species complex</taxon>
    </lineage>
</organism>
<dbReference type="OrthoDB" id="4764652at2759"/>
<gene>
    <name evidence="2" type="ORF">FALBO_17091</name>
</gene>
<evidence type="ECO:0000256" key="1">
    <source>
        <dbReference type="SAM" id="Phobius"/>
    </source>
</evidence>
<proteinExistence type="predicted"/>
<feature type="transmembrane region" description="Helical" evidence="1">
    <location>
        <begin position="26"/>
        <end position="46"/>
    </location>
</feature>
<protein>
    <submittedName>
        <fullName evidence="2">Uncharacterized protein</fullName>
    </submittedName>
</protein>
<evidence type="ECO:0000313" key="2">
    <source>
        <dbReference type="EMBL" id="KAF4446312.1"/>
    </source>
</evidence>
<comment type="caution">
    <text evidence="2">The sequence shown here is derived from an EMBL/GenBank/DDBJ whole genome shotgun (WGS) entry which is preliminary data.</text>
</comment>
<dbReference type="Proteomes" id="UP000554235">
    <property type="component" value="Unassembled WGS sequence"/>
</dbReference>
<reference evidence="2 3" key="1">
    <citation type="submission" date="2020-01" db="EMBL/GenBank/DDBJ databases">
        <title>Identification and distribution of gene clusters putatively required for synthesis of sphingolipid metabolism inhibitors in phylogenetically diverse species of the filamentous fungus Fusarium.</title>
        <authorList>
            <person name="Kim H.-S."/>
            <person name="Busman M."/>
            <person name="Brown D.W."/>
            <person name="Divon H."/>
            <person name="Uhlig S."/>
            <person name="Proctor R.H."/>
        </authorList>
    </citation>
    <scope>NUCLEOTIDE SEQUENCE [LARGE SCALE GENOMIC DNA]</scope>
    <source>
        <strain evidence="2 3">NRRL 20459</strain>
    </source>
</reference>
<dbReference type="AlphaFoldDB" id="A0A8H4P2R5"/>